<evidence type="ECO:0000313" key="1">
    <source>
        <dbReference type="EMBL" id="WFD09968.1"/>
    </source>
</evidence>
<keyword evidence="2" id="KW-1185">Reference proteome</keyword>
<accession>A0ABY8EAK8</accession>
<sequence>MKNATVKEQKFYHAEDVAKILGVSLTTGYRIIKKLNDELREQGKIIIPGKISKRFFNEKVYM</sequence>
<evidence type="ECO:0000313" key="2">
    <source>
        <dbReference type="Proteomes" id="UP001222800"/>
    </source>
</evidence>
<reference evidence="1 2" key="1">
    <citation type="submission" date="2023-03" db="EMBL/GenBank/DDBJ databases">
        <title>Complete genome sequence of Tepidibacter sp. SWIR-1, isolated from a deep-sea hydrothermal vent.</title>
        <authorList>
            <person name="Li X."/>
        </authorList>
    </citation>
    <scope>NUCLEOTIDE SEQUENCE [LARGE SCALE GENOMIC DNA]</scope>
    <source>
        <strain evidence="1 2">SWIR-1</strain>
    </source>
</reference>
<name>A0ABY8EAK8_9FIRM</name>
<dbReference type="EMBL" id="CP120733">
    <property type="protein sequence ID" value="WFD09968.1"/>
    <property type="molecule type" value="Genomic_DNA"/>
</dbReference>
<dbReference type="Proteomes" id="UP001222800">
    <property type="component" value="Chromosome"/>
</dbReference>
<proteinExistence type="predicted"/>
<dbReference type="RefSeq" id="WP_277731946.1">
    <property type="nucleotide sequence ID" value="NZ_CP120733.1"/>
</dbReference>
<gene>
    <name evidence="1" type="ORF">P4S50_16560</name>
</gene>
<protein>
    <submittedName>
        <fullName evidence="1">Transcriptional regulator</fullName>
    </submittedName>
</protein>
<organism evidence="1 2">
    <name type="scientific">Tepidibacter hydrothermalis</name>
    <dbReference type="NCBI Taxonomy" id="3036126"/>
    <lineage>
        <taxon>Bacteria</taxon>
        <taxon>Bacillati</taxon>
        <taxon>Bacillota</taxon>
        <taxon>Clostridia</taxon>
        <taxon>Peptostreptococcales</taxon>
        <taxon>Peptostreptococcaceae</taxon>
        <taxon>Tepidibacter</taxon>
    </lineage>
</organism>